<feature type="transmembrane region" description="Helical" evidence="2">
    <location>
        <begin position="115"/>
        <end position="138"/>
    </location>
</feature>
<reference evidence="4" key="1">
    <citation type="submission" date="2003-08" db="EMBL/GenBank/DDBJ databases">
        <authorList>
            <person name="Birren B."/>
            <person name="Nusbaum C."/>
            <person name="Abebe A."/>
            <person name="Abouelleil A."/>
            <person name="Adekoya E."/>
            <person name="Ait-zahra M."/>
            <person name="Allen N."/>
            <person name="Allen T."/>
            <person name="An P."/>
            <person name="Anderson M."/>
            <person name="Anderson S."/>
            <person name="Arachchi H."/>
            <person name="Armbruster J."/>
            <person name="Bachantsang P."/>
            <person name="Baldwin J."/>
            <person name="Barry A."/>
            <person name="Bayul T."/>
            <person name="Blitshsteyn B."/>
            <person name="Bloom T."/>
            <person name="Blye J."/>
            <person name="Boguslavskiy L."/>
            <person name="Borowsky M."/>
            <person name="Boukhgalter B."/>
            <person name="Brunache A."/>
            <person name="Butler J."/>
            <person name="Calixte N."/>
            <person name="Calvo S."/>
            <person name="Camarata J."/>
            <person name="Campo K."/>
            <person name="Chang J."/>
            <person name="Cheshatsang Y."/>
            <person name="Citroen M."/>
            <person name="Collymore A."/>
            <person name="Considine T."/>
            <person name="Cook A."/>
            <person name="Cooke P."/>
            <person name="Corum B."/>
            <person name="Cuomo C."/>
            <person name="David R."/>
            <person name="Dawoe T."/>
            <person name="Degray S."/>
            <person name="Dodge S."/>
            <person name="Dooley K."/>
            <person name="Dorje P."/>
            <person name="Dorjee K."/>
            <person name="Dorris L."/>
            <person name="Duffey N."/>
            <person name="Dupes A."/>
            <person name="Elkins T."/>
            <person name="Engels R."/>
            <person name="Erickson J."/>
            <person name="Farina A."/>
            <person name="Faro S."/>
            <person name="Ferreira P."/>
            <person name="Fischer H."/>
            <person name="Fitzgerald M."/>
            <person name="Foley K."/>
            <person name="Gage D."/>
            <person name="Galagan J."/>
            <person name="Gearin G."/>
            <person name="Gnerre S."/>
            <person name="Gnirke A."/>
            <person name="Goyette A."/>
            <person name="Graham J."/>
            <person name="Grandbois E."/>
            <person name="Gyaltsen K."/>
            <person name="Hafez N."/>
            <person name="Hagopian D."/>
            <person name="Hagos B."/>
            <person name="Hall J."/>
            <person name="Hatcher B."/>
            <person name="Heller A."/>
            <person name="Higgins H."/>
            <person name="Honan T."/>
            <person name="Horn A."/>
            <person name="Houde N."/>
            <person name="Hughes L."/>
            <person name="Hulme W."/>
            <person name="Husby E."/>
            <person name="Iliev I."/>
            <person name="Jaffe D."/>
            <person name="Jones C."/>
            <person name="Kamal M."/>
            <person name="Kamat A."/>
            <person name="Kamvysselis M."/>
            <person name="Karlsson E."/>
            <person name="Kells C."/>
            <person name="Kieu A."/>
            <person name="Kisner P."/>
            <person name="Kodira C."/>
            <person name="Kulbokas E."/>
            <person name="Labutti K."/>
            <person name="Lama D."/>
            <person name="Landers T."/>
            <person name="Leger J."/>
            <person name="Levine S."/>
            <person name="Lewis D."/>
            <person name="Lewis T."/>
            <person name="Lindblad-toh K."/>
            <person name="Liu X."/>
            <person name="Lokyitsang T."/>
            <person name="Lokyitsang Y."/>
            <person name="Lucien O."/>
            <person name="Lui A."/>
            <person name="Ma L.J."/>
            <person name="Mabbitt R."/>
            <person name="Macdonald J."/>
            <person name="Maclean C."/>
            <person name="Major J."/>
            <person name="Manning J."/>
            <person name="Marabella R."/>
            <person name="Maru K."/>
            <person name="Matthews C."/>
            <person name="Mauceli E."/>
            <person name="Mccarthy M."/>
            <person name="Mcdonough S."/>
            <person name="Mcghee T."/>
            <person name="Meldrim J."/>
            <person name="Meneus L."/>
            <person name="Mesirov J."/>
            <person name="Mihalev A."/>
            <person name="Mihova T."/>
            <person name="Mikkelsen T."/>
            <person name="Mlenga V."/>
            <person name="Moru K."/>
            <person name="Mozes J."/>
            <person name="Mulrain L."/>
            <person name="Munson G."/>
            <person name="Naylor J."/>
            <person name="Newes C."/>
            <person name="Nguyen C."/>
            <person name="Nguyen N."/>
            <person name="Nguyen T."/>
            <person name="Nicol R."/>
            <person name="Nielsen C."/>
            <person name="Nizzari M."/>
            <person name="Norbu C."/>
            <person name="Norbu N."/>
            <person name="O'donnell P."/>
            <person name="Okoawo O."/>
            <person name="O'leary S."/>
            <person name="Omotosho B."/>
            <person name="O'neill K."/>
            <person name="Osman S."/>
            <person name="Parker S."/>
            <person name="Perrin D."/>
            <person name="Phunkhang P."/>
            <person name="Piqani B."/>
            <person name="Purcell S."/>
            <person name="Rachupka T."/>
            <person name="Ramasamy U."/>
            <person name="Rameau R."/>
            <person name="Ray V."/>
            <person name="Raymond C."/>
            <person name="Retta R."/>
            <person name="Richardson S."/>
            <person name="Rise C."/>
            <person name="Rodriguez J."/>
            <person name="Rogers J."/>
            <person name="Rogov P."/>
            <person name="Rutman M."/>
            <person name="Schupbach R."/>
            <person name="Seaman C."/>
            <person name="Settipalli S."/>
            <person name="Sharpe T."/>
            <person name="Sheridan J."/>
            <person name="Sherpa N."/>
            <person name="Shi J."/>
            <person name="Smirnov S."/>
            <person name="Smith C."/>
            <person name="Sougnez C."/>
            <person name="Spencer B."/>
            <person name="Stalker J."/>
            <person name="Stange-thomann N."/>
            <person name="Stavropoulos S."/>
            <person name="Stetson K."/>
            <person name="Stone C."/>
            <person name="Stone S."/>
            <person name="Stubbs M."/>
            <person name="Talamas J."/>
            <person name="Tchuinga P."/>
            <person name="Tenzing P."/>
            <person name="Tesfaye S."/>
            <person name="Theodore J."/>
            <person name="Thoulutsang Y."/>
            <person name="Topham K."/>
            <person name="Towey S."/>
            <person name="Tsamla T."/>
            <person name="Tsomo N."/>
            <person name="Vallee D."/>
            <person name="Vassiliev H."/>
            <person name="Venkataraman V."/>
            <person name="Vinson J."/>
            <person name="Vo A."/>
            <person name="Wade C."/>
            <person name="Wang S."/>
            <person name="Wangchuk T."/>
            <person name="Wangdi T."/>
            <person name="Whittaker C."/>
            <person name="Wilkinson J."/>
            <person name="Wu Y."/>
            <person name="Wyman D."/>
            <person name="Yadav S."/>
            <person name="Yang S."/>
            <person name="Yang X."/>
            <person name="Yeager S."/>
            <person name="Yee E."/>
            <person name="Young G."/>
            <person name="Zainoun J."/>
            <person name="Zembeck L."/>
            <person name="Zimmer A."/>
            <person name="Zody M."/>
            <person name="Lander E."/>
        </authorList>
    </citation>
    <scope>NUCLEOTIDE SEQUENCE [LARGE SCALE GENOMIC DNA]</scope>
</reference>
<feature type="transmembrane region" description="Helical" evidence="2">
    <location>
        <begin position="145"/>
        <end position="163"/>
    </location>
</feature>
<evidence type="ECO:0000313" key="3">
    <source>
        <dbReference type="Ensembl" id="ENSCSAVP00000015168.1"/>
    </source>
</evidence>
<evidence type="ECO:0000313" key="4">
    <source>
        <dbReference type="Proteomes" id="UP000007875"/>
    </source>
</evidence>
<dbReference type="Ensembl" id="ENSCSAVT00000015342.1">
    <property type="protein sequence ID" value="ENSCSAVP00000015168.1"/>
    <property type="gene ID" value="ENSCSAVG00000008894.1"/>
</dbReference>
<dbReference type="PANTHER" id="PTHR19444:SF13">
    <property type="entry name" value="PROTEIN UNC-93 HOMOLOG A"/>
    <property type="match status" value="1"/>
</dbReference>
<dbReference type="AlphaFoldDB" id="H2ZC52"/>
<dbReference type="InterPro" id="IPR051951">
    <property type="entry name" value="UNC-93_regulatory"/>
</dbReference>
<protein>
    <submittedName>
        <fullName evidence="3">Uncharacterized protein</fullName>
    </submittedName>
</protein>
<reference evidence="3" key="3">
    <citation type="submission" date="2025-09" db="UniProtKB">
        <authorList>
            <consortium name="Ensembl"/>
        </authorList>
    </citation>
    <scope>IDENTIFICATION</scope>
</reference>
<reference evidence="3" key="2">
    <citation type="submission" date="2025-08" db="UniProtKB">
        <authorList>
            <consortium name="Ensembl"/>
        </authorList>
    </citation>
    <scope>IDENTIFICATION</scope>
</reference>
<sequence length="226" mass="24421">MGASVLWSTAFFYIAKVGQKHACETGKKPGEVTGTFFGRFSATQSSAILVGTLLMSFLIEALGGSDNQMIEANINTTLAPSPANATSVYNNTDDVVCGLYYKFNDAPPAKKVSDVVMYVLLSAYLCFNLIAVGLCFCLDEITDPVAILLMPLTLHYGIIQGFVRGIFNASWIACALDIKYMSYATAIYGGTMIIACYGFGKLLKFTTHMKIFLVTVIAEVGLFIVT</sequence>
<dbReference type="OMA" id="GIFNASW"/>
<accession>H2ZC52</accession>
<dbReference type="PANTHER" id="PTHR19444">
    <property type="entry name" value="UNC-93 RELATED"/>
    <property type="match status" value="1"/>
</dbReference>
<dbReference type="InParanoid" id="H2ZC52"/>
<comment type="similarity">
    <text evidence="1">Belongs to the unc-93 family.</text>
</comment>
<organism evidence="3 4">
    <name type="scientific">Ciona savignyi</name>
    <name type="common">Pacific transparent sea squirt</name>
    <dbReference type="NCBI Taxonomy" id="51511"/>
    <lineage>
        <taxon>Eukaryota</taxon>
        <taxon>Metazoa</taxon>
        <taxon>Chordata</taxon>
        <taxon>Tunicata</taxon>
        <taxon>Ascidiacea</taxon>
        <taxon>Phlebobranchia</taxon>
        <taxon>Cionidae</taxon>
        <taxon>Ciona</taxon>
    </lineage>
</organism>
<feature type="transmembrane region" description="Helical" evidence="2">
    <location>
        <begin position="183"/>
        <end position="200"/>
    </location>
</feature>
<dbReference type="STRING" id="51511.ENSCSAVP00000015168"/>
<dbReference type="HOGENOM" id="CLU_1227200_0_0_1"/>
<keyword evidence="2" id="KW-1133">Transmembrane helix</keyword>
<evidence type="ECO:0000256" key="2">
    <source>
        <dbReference type="SAM" id="Phobius"/>
    </source>
</evidence>
<dbReference type="Proteomes" id="UP000007875">
    <property type="component" value="Unassembled WGS sequence"/>
</dbReference>
<keyword evidence="2" id="KW-0812">Transmembrane</keyword>
<proteinExistence type="inferred from homology"/>
<keyword evidence="2" id="KW-0472">Membrane</keyword>
<name>H2ZC52_CIOSA</name>
<keyword evidence="4" id="KW-1185">Reference proteome</keyword>
<dbReference type="GeneTree" id="ENSGT00530000063359"/>
<evidence type="ECO:0000256" key="1">
    <source>
        <dbReference type="ARBA" id="ARBA00009172"/>
    </source>
</evidence>
<feature type="transmembrane region" description="Helical" evidence="2">
    <location>
        <begin position="36"/>
        <end position="59"/>
    </location>
</feature>